<keyword evidence="6" id="KW-0446">Lipid-binding</keyword>
<dbReference type="Pfam" id="PF00887">
    <property type="entry name" value="ACBP"/>
    <property type="match status" value="1"/>
</dbReference>
<dbReference type="Proteomes" id="UP000515140">
    <property type="component" value="Unplaced"/>
</dbReference>
<dbReference type="InParanoid" id="A0A6P5K421"/>
<sequence length="442" mass="47369">TEPTRTATTGAEEVQPQLSSRASSCVALTPPPSSSSSSPSPIRLLRVRAQRSSPSAPERALASSAPLAPAPSSRRRRDRTPEVCELPSGQSGKNRARERASEGGHQRPPASASPQAPPGTVTRETRGRGASAGGAPGGGADPTSSGPTWAARPERARGPWLPPTRPRGATTGDSGGELSSGDESGDVGDSPAGPEGEAPKSLAELFEKAAAHLQGLVQVASREQLLYLYARYKQVKVGNCNTPKPSFFDFEGKQKWEAWKALGDSSPSQAMQEYIAVVKKLDPNWNPQMTEKKGKEVNAGFGGPVVSSLYQEETIREEDKNIFDYCRENNIDHITKAIRSKKVDVNMKDEEGRALLHWACDRGHKDLVTVLLQYTADINCQDNEGQTALHYASACEFLDIVELLLKCGADPTLRDQEGCLPEEVTGCKAVSLVLQQHTAGKP</sequence>
<evidence type="ECO:0000313" key="10">
    <source>
        <dbReference type="Proteomes" id="UP000515140"/>
    </source>
</evidence>
<dbReference type="PANTHER" id="PTHR24119">
    <property type="entry name" value="ACYL-COA-BINDING DOMAIN-CONTAINING PROTEIN 6"/>
    <property type="match status" value="1"/>
</dbReference>
<dbReference type="InterPro" id="IPR000582">
    <property type="entry name" value="Acyl-CoA-binding_protein"/>
</dbReference>
<dbReference type="GO" id="GO:0000062">
    <property type="term" value="F:fatty-acyl-CoA binding"/>
    <property type="evidence" value="ECO:0007669"/>
    <property type="project" value="InterPro"/>
</dbReference>
<evidence type="ECO:0000256" key="1">
    <source>
        <dbReference type="ARBA" id="ARBA00004496"/>
    </source>
</evidence>
<dbReference type="FunFam" id="1.20.80.10:FF:000022">
    <property type="entry name" value="acyl-CoA-binding domain-containing protein 6 isoform X1"/>
    <property type="match status" value="1"/>
</dbReference>
<evidence type="ECO:0000256" key="3">
    <source>
        <dbReference type="ARBA" id="ARBA00022490"/>
    </source>
</evidence>
<dbReference type="CTD" id="84320"/>
<name>A0A6P5K421_PHACI</name>
<dbReference type="KEGG" id="pcw:110206759"/>
<dbReference type="GO" id="GO:0005737">
    <property type="term" value="C:cytoplasm"/>
    <property type="evidence" value="ECO:0007669"/>
    <property type="project" value="UniProtKB-SubCell"/>
</dbReference>
<dbReference type="PRINTS" id="PR00689">
    <property type="entry name" value="ACOABINDINGP"/>
</dbReference>
<evidence type="ECO:0000256" key="8">
    <source>
        <dbReference type="SAM" id="MobiDB-lite"/>
    </source>
</evidence>
<dbReference type="PROSITE" id="PS50088">
    <property type="entry name" value="ANK_REPEAT"/>
    <property type="match status" value="2"/>
</dbReference>
<dbReference type="SUPFAM" id="SSF47027">
    <property type="entry name" value="Acyl-CoA binding protein"/>
    <property type="match status" value="1"/>
</dbReference>
<dbReference type="GeneID" id="110206759"/>
<dbReference type="FunCoup" id="A0A6P5K421">
    <property type="interactions" value="1349"/>
</dbReference>
<dbReference type="InterPro" id="IPR002110">
    <property type="entry name" value="Ankyrin_rpt"/>
</dbReference>
<feature type="compositionally biased region" description="Basic and acidic residues" evidence="8">
    <location>
        <begin position="95"/>
        <end position="105"/>
    </location>
</feature>
<reference evidence="11" key="1">
    <citation type="submission" date="2025-08" db="UniProtKB">
        <authorList>
            <consortium name="RefSeq"/>
        </authorList>
    </citation>
    <scope>IDENTIFICATION</scope>
    <source>
        <tissue evidence="11">Spleen</tissue>
    </source>
</reference>
<keyword evidence="10" id="KW-1185">Reference proteome</keyword>
<dbReference type="SUPFAM" id="SSF48403">
    <property type="entry name" value="Ankyrin repeat"/>
    <property type="match status" value="1"/>
</dbReference>
<keyword evidence="5 7" id="KW-0040">ANK repeat</keyword>
<feature type="repeat" description="ANK" evidence="7">
    <location>
        <begin position="384"/>
        <end position="416"/>
    </location>
</feature>
<organism evidence="10 11">
    <name type="scientific">Phascolarctos cinereus</name>
    <name type="common">Koala</name>
    <dbReference type="NCBI Taxonomy" id="38626"/>
    <lineage>
        <taxon>Eukaryota</taxon>
        <taxon>Metazoa</taxon>
        <taxon>Chordata</taxon>
        <taxon>Craniata</taxon>
        <taxon>Vertebrata</taxon>
        <taxon>Euteleostomi</taxon>
        <taxon>Mammalia</taxon>
        <taxon>Metatheria</taxon>
        <taxon>Diprotodontia</taxon>
        <taxon>Phascolarctidae</taxon>
        <taxon>Phascolarctos</taxon>
    </lineage>
</organism>
<dbReference type="PANTHER" id="PTHR24119:SF0">
    <property type="entry name" value="ACYL-COA-BINDING DOMAIN-CONTAINING PROTEIN 6"/>
    <property type="match status" value="1"/>
</dbReference>
<feature type="compositionally biased region" description="Gly residues" evidence="8">
    <location>
        <begin position="130"/>
        <end position="140"/>
    </location>
</feature>
<evidence type="ECO:0000256" key="4">
    <source>
        <dbReference type="ARBA" id="ARBA00022737"/>
    </source>
</evidence>
<dbReference type="AlphaFoldDB" id="A0A6P5K421"/>
<gene>
    <name evidence="11" type="primary">ACBD6</name>
</gene>
<dbReference type="PROSITE" id="PS51228">
    <property type="entry name" value="ACB_2"/>
    <property type="match status" value="1"/>
</dbReference>
<evidence type="ECO:0000256" key="7">
    <source>
        <dbReference type="PROSITE-ProRule" id="PRU00023"/>
    </source>
</evidence>
<feature type="non-terminal residue" evidence="11">
    <location>
        <position position="1"/>
    </location>
</feature>
<feature type="compositionally biased region" description="Low complexity" evidence="8">
    <location>
        <begin position="176"/>
        <end position="190"/>
    </location>
</feature>
<evidence type="ECO:0000256" key="5">
    <source>
        <dbReference type="ARBA" id="ARBA00023043"/>
    </source>
</evidence>
<feature type="domain" description="ACB" evidence="9">
    <location>
        <begin position="202"/>
        <end position="287"/>
    </location>
</feature>
<protein>
    <recommendedName>
        <fullName evidence="2">Acyl-CoA-binding domain-containing protein 6</fullName>
    </recommendedName>
</protein>
<dbReference type="RefSeq" id="XP_020839940.1">
    <property type="nucleotide sequence ID" value="XM_020984281.1"/>
</dbReference>
<dbReference type="Gene3D" id="1.20.80.10">
    <property type="match status" value="1"/>
</dbReference>
<keyword evidence="3" id="KW-0963">Cytoplasm</keyword>
<dbReference type="InterPro" id="IPR035984">
    <property type="entry name" value="Acyl-CoA-binding_sf"/>
</dbReference>
<dbReference type="Gene3D" id="1.25.40.20">
    <property type="entry name" value="Ankyrin repeat-containing domain"/>
    <property type="match status" value="1"/>
</dbReference>
<comment type="subcellular location">
    <subcellularLocation>
        <location evidence="1">Cytoplasm</location>
    </subcellularLocation>
</comment>
<evidence type="ECO:0000313" key="11">
    <source>
        <dbReference type="RefSeq" id="XP_020839940.1"/>
    </source>
</evidence>
<feature type="repeat" description="ANK" evidence="7">
    <location>
        <begin position="351"/>
        <end position="383"/>
    </location>
</feature>
<dbReference type="InterPro" id="IPR014352">
    <property type="entry name" value="FERM/acyl-CoA-bd_prot_sf"/>
</dbReference>
<feature type="region of interest" description="Disordered" evidence="8">
    <location>
        <begin position="1"/>
        <end position="199"/>
    </location>
</feature>
<dbReference type="PROSITE" id="PS50297">
    <property type="entry name" value="ANK_REP_REGION"/>
    <property type="match status" value="2"/>
</dbReference>
<evidence type="ECO:0000256" key="2">
    <source>
        <dbReference type="ARBA" id="ARBA00018419"/>
    </source>
</evidence>
<evidence type="ECO:0000259" key="9">
    <source>
        <dbReference type="PROSITE" id="PS51228"/>
    </source>
</evidence>
<keyword evidence="4" id="KW-0677">Repeat</keyword>
<dbReference type="SMART" id="SM00248">
    <property type="entry name" value="ANK"/>
    <property type="match status" value="2"/>
</dbReference>
<evidence type="ECO:0000256" key="6">
    <source>
        <dbReference type="ARBA" id="ARBA00023121"/>
    </source>
</evidence>
<feature type="compositionally biased region" description="Low complexity" evidence="8">
    <location>
        <begin position="51"/>
        <end position="72"/>
    </location>
</feature>
<accession>A0A6P5K421</accession>
<proteinExistence type="predicted"/>
<dbReference type="InterPro" id="IPR036770">
    <property type="entry name" value="Ankyrin_rpt-contain_sf"/>
</dbReference>
<dbReference type="Pfam" id="PF12796">
    <property type="entry name" value="Ank_2"/>
    <property type="match status" value="1"/>
</dbReference>